<dbReference type="AlphaFoldDB" id="A0A2N9FQJ9"/>
<protein>
    <submittedName>
        <fullName evidence="2">Uncharacterized protein</fullName>
    </submittedName>
</protein>
<proteinExistence type="predicted"/>
<feature type="region of interest" description="Disordered" evidence="1">
    <location>
        <begin position="1"/>
        <end position="69"/>
    </location>
</feature>
<sequence length="69" mass="7618">MEGGAEVKEGDGRRGSWVGGEEGPRGLDQTNSGLDLWPAQPHGGREERDREWREAVAGGEKERGGWWWG</sequence>
<name>A0A2N9FQJ9_FAGSY</name>
<accession>A0A2N9FQJ9</accession>
<feature type="compositionally biased region" description="Basic and acidic residues" evidence="1">
    <location>
        <begin position="1"/>
        <end position="14"/>
    </location>
</feature>
<reference evidence="2" key="1">
    <citation type="submission" date="2018-02" db="EMBL/GenBank/DDBJ databases">
        <authorList>
            <person name="Cohen D.B."/>
            <person name="Kent A.D."/>
        </authorList>
    </citation>
    <scope>NUCLEOTIDE SEQUENCE</scope>
</reference>
<organism evidence="2">
    <name type="scientific">Fagus sylvatica</name>
    <name type="common">Beechnut</name>
    <dbReference type="NCBI Taxonomy" id="28930"/>
    <lineage>
        <taxon>Eukaryota</taxon>
        <taxon>Viridiplantae</taxon>
        <taxon>Streptophyta</taxon>
        <taxon>Embryophyta</taxon>
        <taxon>Tracheophyta</taxon>
        <taxon>Spermatophyta</taxon>
        <taxon>Magnoliopsida</taxon>
        <taxon>eudicotyledons</taxon>
        <taxon>Gunneridae</taxon>
        <taxon>Pentapetalae</taxon>
        <taxon>rosids</taxon>
        <taxon>fabids</taxon>
        <taxon>Fagales</taxon>
        <taxon>Fagaceae</taxon>
        <taxon>Fagus</taxon>
    </lineage>
</organism>
<evidence type="ECO:0000256" key="1">
    <source>
        <dbReference type="SAM" id="MobiDB-lite"/>
    </source>
</evidence>
<gene>
    <name evidence="2" type="ORF">FSB_LOCUS20878</name>
</gene>
<dbReference type="EMBL" id="OIVN01001351">
    <property type="protein sequence ID" value="SPC92996.1"/>
    <property type="molecule type" value="Genomic_DNA"/>
</dbReference>
<feature type="compositionally biased region" description="Basic and acidic residues" evidence="1">
    <location>
        <begin position="43"/>
        <end position="69"/>
    </location>
</feature>
<evidence type="ECO:0000313" key="2">
    <source>
        <dbReference type="EMBL" id="SPC92996.1"/>
    </source>
</evidence>